<dbReference type="InterPro" id="IPR024345">
    <property type="entry name" value="DNA_matur_Phage_T7-like"/>
</dbReference>
<accession>A0A411AWE4</accession>
<evidence type="ECO:0000313" key="2">
    <source>
        <dbReference type="Proteomes" id="UP000290695"/>
    </source>
</evidence>
<dbReference type="Pfam" id="PF11123">
    <property type="entry name" value="DNA_Packaging_2"/>
    <property type="match status" value="1"/>
</dbReference>
<sequence>MSKAASKSRLAALHSMFTEALIHELEEAKDGGYPLAAADKSVISKFLKDNDITASADEAEMQGLKEAFEEELESKRKARAAEILGALHGTDDSSNIDFLM</sequence>
<evidence type="ECO:0000313" key="1">
    <source>
        <dbReference type="EMBL" id="QAX92414.1"/>
    </source>
</evidence>
<protein>
    <submittedName>
        <fullName evidence="1">DNA maturase A</fullName>
    </submittedName>
</protein>
<reference evidence="2" key="1">
    <citation type="submission" date="2019-01" db="EMBL/GenBank/DDBJ databases">
        <title>PS3, a novel KP34virus infecting Providencia stuartii with a tail spike-associated depolymerase that enhances serum-mediated killing.</title>
        <authorList>
            <person name="Oliveira H."/>
            <person name="Mendes B."/>
            <person name="Lobocka M."/>
            <person name="Azeredo J."/>
        </authorList>
    </citation>
    <scope>NUCLEOTIDE SEQUENCE [LARGE SCALE GENOMIC DNA]</scope>
</reference>
<gene>
    <name evidence="1" type="ORF">Stuart_46</name>
</gene>
<dbReference type="EMBL" id="MK387869">
    <property type="protein sequence ID" value="QAX92414.1"/>
    <property type="molecule type" value="Genomic_DNA"/>
</dbReference>
<organism evidence="1 2">
    <name type="scientific">Providencia phage vB_PstP_PS3</name>
    <dbReference type="NCBI Taxonomy" id="2848038"/>
    <lineage>
        <taxon>Viruses</taxon>
        <taxon>Duplodnaviria</taxon>
        <taxon>Heunggongvirae</taxon>
        <taxon>Uroviricota</taxon>
        <taxon>Caudoviricetes</taxon>
        <taxon>Autographivirales</taxon>
        <taxon>Autoscriptoviridae</taxon>
        <taxon>Slopekvirinae</taxon>
        <taxon>Kakivirus</taxon>
        <taxon>Kakivirus PS3</taxon>
    </lineage>
</organism>
<dbReference type="Proteomes" id="UP000290695">
    <property type="component" value="Segment"/>
</dbReference>
<keyword evidence="2" id="KW-1185">Reference proteome</keyword>
<name>A0A411AWE4_9CAUD</name>
<proteinExistence type="predicted"/>